<name>A0A0B2UID1_9MICR</name>
<dbReference type="GeneID" id="26262499"/>
<dbReference type="Pfam" id="PF00134">
    <property type="entry name" value="Cyclin_N"/>
    <property type="match status" value="1"/>
</dbReference>
<organism evidence="2 3">
    <name type="scientific">Ordospora colligata OC4</name>
    <dbReference type="NCBI Taxonomy" id="1354746"/>
    <lineage>
        <taxon>Eukaryota</taxon>
        <taxon>Fungi</taxon>
        <taxon>Fungi incertae sedis</taxon>
        <taxon>Microsporidia</taxon>
        <taxon>Ordosporidae</taxon>
        <taxon>Ordospora</taxon>
    </lineage>
</organism>
<dbReference type="InParanoid" id="A0A0B2UID1"/>
<dbReference type="EMBL" id="JOKQ01000011">
    <property type="protein sequence ID" value="KHN68999.1"/>
    <property type="molecule type" value="Genomic_DNA"/>
</dbReference>
<dbReference type="RefSeq" id="XP_014563041.1">
    <property type="nucleotide sequence ID" value="XM_014707555.1"/>
</dbReference>
<comment type="caution">
    <text evidence="2">The sequence shown here is derived from an EMBL/GenBank/DDBJ whole genome shotgun (WGS) entry which is preliminary data.</text>
</comment>
<dbReference type="InterPro" id="IPR036915">
    <property type="entry name" value="Cyclin-like_sf"/>
</dbReference>
<evidence type="ECO:0000313" key="3">
    <source>
        <dbReference type="Proteomes" id="UP000031056"/>
    </source>
</evidence>
<evidence type="ECO:0000259" key="1">
    <source>
        <dbReference type="Pfam" id="PF00134"/>
    </source>
</evidence>
<dbReference type="InterPro" id="IPR006671">
    <property type="entry name" value="Cyclin_N"/>
</dbReference>
<gene>
    <name evidence="2" type="ORF">M896_110280</name>
</gene>
<dbReference type="Gene3D" id="1.10.472.10">
    <property type="entry name" value="Cyclin-like"/>
    <property type="match status" value="1"/>
</dbReference>
<dbReference type="SUPFAM" id="SSF47954">
    <property type="entry name" value="Cyclin-like"/>
    <property type="match status" value="1"/>
</dbReference>
<proteinExistence type="predicted"/>
<accession>A0A0B2UID1</accession>
<dbReference type="HOGENOM" id="CLU_109008_0_0_1"/>
<dbReference type="OrthoDB" id="2196255at2759"/>
<keyword evidence="3" id="KW-1185">Reference proteome</keyword>
<dbReference type="AlphaFoldDB" id="A0A0B2UID1"/>
<evidence type="ECO:0000313" key="2">
    <source>
        <dbReference type="EMBL" id="KHN68999.1"/>
    </source>
</evidence>
<feature type="domain" description="Cyclin N-terminal" evidence="1">
    <location>
        <begin position="16"/>
        <end position="100"/>
    </location>
</feature>
<sequence>MSSNEKKMKYRVDIVNTCIATGLPLTVRSTAVQIFDRAIGKIIPKDEEMINILYAIIILAAKCEEIHGDLNALIRKLPDSNKQKIFDYEDEILQVLGYNLHFPSLYLRIYGILTILQEKGIIEVTNAHIDLNVSIDGKSNEIYTFHNNKWIVPCINNLWLTSVQMMDKILLHEKTGYKEIEMVYASLPFPCEAFTLLSFPFDAKNVTELRNACVKIPFSLYNPENISM</sequence>
<dbReference type="Proteomes" id="UP000031056">
    <property type="component" value="Unassembled WGS sequence"/>
</dbReference>
<protein>
    <recommendedName>
        <fullName evidence="1">Cyclin N-terminal domain-containing protein</fullName>
    </recommendedName>
</protein>
<reference evidence="2 3" key="1">
    <citation type="journal article" date="2014" name="MBio">
        <title>The Ordospora colligata genome; evolution of extreme reduction in microsporidia and host-to-parasite horizontal gene transfer.</title>
        <authorList>
            <person name="Pombert J.-F."/>
            <person name="Haag K.L."/>
            <person name="Beidas S."/>
            <person name="Ebert D."/>
            <person name="Keeling P.J."/>
        </authorList>
    </citation>
    <scope>NUCLEOTIDE SEQUENCE [LARGE SCALE GENOMIC DNA]</scope>
    <source>
        <strain evidence="2 3">OC4</strain>
    </source>
</reference>
<dbReference type="VEuPathDB" id="MicrosporidiaDB:M896_110280"/>